<reference evidence="6 7" key="1">
    <citation type="submission" date="2014-09" db="EMBL/GenBank/DDBJ databases">
        <title>High-quality draft genome sequence of Kocuria marina SO9-6, an actinobacterium isolated from a copper mine.</title>
        <authorList>
            <person name="Castro D.B."/>
            <person name="Pereira L.B."/>
            <person name="Silva M.V."/>
            <person name="Silva B.P."/>
            <person name="Zanardi B.R."/>
            <person name="Carlos C."/>
            <person name="Belgini D.R."/>
            <person name="Limache E.G."/>
            <person name="Lacerda G.V."/>
            <person name="Nery M.B."/>
            <person name="Gomes M.B."/>
            <person name="Souza S."/>
            <person name="Silva T.M."/>
            <person name="Rodrigues V.D."/>
            <person name="Paulino L.C."/>
            <person name="Vicentini R."/>
            <person name="Ferraz L.F."/>
            <person name="Ottoboni L.M."/>
        </authorList>
    </citation>
    <scope>NUCLEOTIDE SEQUENCE [LARGE SCALE GENOMIC DNA]</scope>
    <source>
        <strain evidence="6 7">SO9-6</strain>
    </source>
</reference>
<feature type="domain" description="Carbohydrate kinase FGGY N-terminal" evidence="4">
    <location>
        <begin position="28"/>
        <end position="251"/>
    </location>
</feature>
<comment type="caution">
    <text evidence="6">The sequence shown here is derived from an EMBL/GenBank/DDBJ whole genome shotgun (WGS) entry which is preliminary data.</text>
</comment>
<dbReference type="CDD" id="cd07770">
    <property type="entry name" value="ASKHA_NBD_FGGY_GntK"/>
    <property type="match status" value="1"/>
</dbReference>
<sequence>MGKHKNTPRPDDGVDFAVELDRAQDPLVMTLDIGSTATRGSVHDATGTPVRGYRHKIPHEFTTAADGTSVIDPDQVVDEIREILDVVCDRKELAGRVRGVGLDSFASSLVGVDANGDPVTECFTYADSRCAPQLKQLREELEERQVQQTVGARLHTSYLAPRFRWLAETRPEDFEAAERWLSIGEYVWLRLLGTTATGTATAAWTGLLNRRSGNWDRRMLKAAGISADVLSPILEPHEPLSDVDPERTARWQGLADAQWFAPVADGLCANLGVGGSDEHTIVASAATSGAMRVLLHHRPQDIPPGLWCYRIDSSRCLLGGALNDVGRAVSWLLDTLALDDAVLDEIAAADPSPDTPGVLPFLTGERSTGWAGSARAVFADVSASTDASAMARGMLEGIAGSYRRVSDELERAATDVERIVAAGRVTQELPSWLQILGDYLGTPVIHQTIKRSTCRGNALLMLESLAPDVERSSPEPAGTYTPRDSAEEYYRGVHDRFERLYGAVVEGS</sequence>
<keyword evidence="2" id="KW-0808">Transferase</keyword>
<gene>
    <name evidence="6" type="ORF">AS25_01905</name>
</gene>
<dbReference type="PIRSF" id="PIRSF000538">
    <property type="entry name" value="GlpK"/>
    <property type="match status" value="1"/>
</dbReference>
<dbReference type="Proteomes" id="UP000030664">
    <property type="component" value="Unassembled WGS sequence"/>
</dbReference>
<feature type="domain" description="Carbohydrate kinase FGGY C-terminal" evidence="5">
    <location>
        <begin position="296"/>
        <end position="460"/>
    </location>
</feature>
<comment type="similarity">
    <text evidence="1">Belongs to the FGGY kinase family.</text>
</comment>
<organism evidence="6 7">
    <name type="scientific">Kocuria marina</name>
    <dbReference type="NCBI Taxonomy" id="223184"/>
    <lineage>
        <taxon>Bacteria</taxon>
        <taxon>Bacillati</taxon>
        <taxon>Actinomycetota</taxon>
        <taxon>Actinomycetes</taxon>
        <taxon>Micrococcales</taxon>
        <taxon>Micrococcaceae</taxon>
        <taxon>Kocuria</taxon>
    </lineage>
</organism>
<evidence type="ECO:0000313" key="6">
    <source>
        <dbReference type="EMBL" id="KHE75200.1"/>
    </source>
</evidence>
<evidence type="ECO:0000259" key="4">
    <source>
        <dbReference type="Pfam" id="PF00370"/>
    </source>
</evidence>
<dbReference type="PANTHER" id="PTHR43095">
    <property type="entry name" value="SUGAR KINASE"/>
    <property type="match status" value="1"/>
</dbReference>
<dbReference type="Gene3D" id="3.30.420.40">
    <property type="match status" value="2"/>
</dbReference>
<dbReference type="InterPro" id="IPR050406">
    <property type="entry name" value="FGGY_Carb_Kinase"/>
</dbReference>
<evidence type="ECO:0000256" key="3">
    <source>
        <dbReference type="ARBA" id="ARBA00022777"/>
    </source>
</evidence>
<dbReference type="AlphaFoldDB" id="A0A0B0DEL8"/>
<dbReference type="RefSeq" id="WP_035960816.1">
    <property type="nucleotide sequence ID" value="NZ_JROM01000011.1"/>
</dbReference>
<dbReference type="InterPro" id="IPR000577">
    <property type="entry name" value="Carb_kinase_FGGY"/>
</dbReference>
<dbReference type="InterPro" id="IPR018485">
    <property type="entry name" value="FGGY_C"/>
</dbReference>
<evidence type="ECO:0000256" key="1">
    <source>
        <dbReference type="ARBA" id="ARBA00009156"/>
    </source>
</evidence>
<dbReference type="eggNOG" id="COG1070">
    <property type="taxonomic scope" value="Bacteria"/>
</dbReference>
<dbReference type="InterPro" id="IPR043129">
    <property type="entry name" value="ATPase_NBD"/>
</dbReference>
<accession>A0A0B0DEL8</accession>
<evidence type="ECO:0000259" key="5">
    <source>
        <dbReference type="Pfam" id="PF02782"/>
    </source>
</evidence>
<dbReference type="GO" id="GO:0005975">
    <property type="term" value="P:carbohydrate metabolic process"/>
    <property type="evidence" value="ECO:0007669"/>
    <property type="project" value="InterPro"/>
</dbReference>
<dbReference type="Pfam" id="PF00370">
    <property type="entry name" value="FGGY_N"/>
    <property type="match status" value="1"/>
</dbReference>
<evidence type="ECO:0000256" key="2">
    <source>
        <dbReference type="ARBA" id="ARBA00022679"/>
    </source>
</evidence>
<name>A0A0B0DEL8_9MICC</name>
<evidence type="ECO:0000313" key="7">
    <source>
        <dbReference type="Proteomes" id="UP000030664"/>
    </source>
</evidence>
<dbReference type="GO" id="GO:0016301">
    <property type="term" value="F:kinase activity"/>
    <property type="evidence" value="ECO:0007669"/>
    <property type="project" value="UniProtKB-KW"/>
</dbReference>
<dbReference type="STRING" id="223184.AS25_01905"/>
<keyword evidence="3 6" id="KW-0418">Kinase</keyword>
<dbReference type="Pfam" id="PF02782">
    <property type="entry name" value="FGGY_C"/>
    <property type="match status" value="1"/>
</dbReference>
<dbReference type="InterPro" id="IPR018484">
    <property type="entry name" value="FGGY_N"/>
</dbReference>
<proteinExistence type="inferred from homology"/>
<dbReference type="EMBL" id="JROM01000011">
    <property type="protein sequence ID" value="KHE75200.1"/>
    <property type="molecule type" value="Genomic_DNA"/>
</dbReference>
<protein>
    <submittedName>
        <fullName evidence="6">Sugar kinase</fullName>
    </submittedName>
</protein>
<dbReference type="PANTHER" id="PTHR43095:SF2">
    <property type="entry name" value="GLUCONOKINASE"/>
    <property type="match status" value="1"/>
</dbReference>
<dbReference type="SUPFAM" id="SSF53067">
    <property type="entry name" value="Actin-like ATPase domain"/>
    <property type="match status" value="2"/>
</dbReference>